<evidence type="ECO:0000256" key="1">
    <source>
        <dbReference type="SAM" id="SignalP"/>
    </source>
</evidence>
<dbReference type="RefSeq" id="WP_089271897.1">
    <property type="nucleotide sequence ID" value="NZ_FZOC01000001.1"/>
</dbReference>
<feature type="signal peptide" evidence="1">
    <location>
        <begin position="1"/>
        <end position="23"/>
    </location>
</feature>
<dbReference type="EMBL" id="FZOC01000001">
    <property type="protein sequence ID" value="SNR67562.1"/>
    <property type="molecule type" value="Genomic_DNA"/>
</dbReference>
<accession>A0A238Y9C7</accession>
<evidence type="ECO:0000313" key="2">
    <source>
        <dbReference type="EMBL" id="SNR67562.1"/>
    </source>
</evidence>
<dbReference type="AlphaFoldDB" id="A0A238Y9C7"/>
<reference evidence="2 3" key="1">
    <citation type="submission" date="2017-06" db="EMBL/GenBank/DDBJ databases">
        <authorList>
            <person name="Kim H.J."/>
            <person name="Triplett B.A."/>
        </authorList>
    </citation>
    <scope>NUCLEOTIDE SEQUENCE [LARGE SCALE GENOMIC DNA]</scope>
    <source>
        <strain evidence="2 3">DSM 13116</strain>
    </source>
</reference>
<feature type="chain" id="PRO_5012669706" description="PepSY domain-containing protein" evidence="1">
    <location>
        <begin position="24"/>
        <end position="96"/>
    </location>
</feature>
<name>A0A238Y9C7_9BACT</name>
<dbReference type="Proteomes" id="UP000198324">
    <property type="component" value="Unassembled WGS sequence"/>
</dbReference>
<keyword evidence="3" id="KW-1185">Reference proteome</keyword>
<organism evidence="2 3">
    <name type="scientific">Humidesulfovibrio mexicanus</name>
    <dbReference type="NCBI Taxonomy" id="147047"/>
    <lineage>
        <taxon>Bacteria</taxon>
        <taxon>Pseudomonadati</taxon>
        <taxon>Thermodesulfobacteriota</taxon>
        <taxon>Desulfovibrionia</taxon>
        <taxon>Desulfovibrionales</taxon>
        <taxon>Desulfovibrionaceae</taxon>
        <taxon>Humidesulfovibrio</taxon>
    </lineage>
</organism>
<proteinExistence type="predicted"/>
<protein>
    <recommendedName>
        <fullName evidence="4">PepSY domain-containing protein</fullName>
    </recommendedName>
</protein>
<evidence type="ECO:0008006" key="4">
    <source>
        <dbReference type="Google" id="ProtNLM"/>
    </source>
</evidence>
<gene>
    <name evidence="2" type="ORF">SAMN04488503_0790</name>
</gene>
<sequence>MKKGFWALAALFAILAFAVSGQAAEQGGQKAKAASARKVKEGKPCKGFDPKTDVVVERDKAGNCVLYHRDPNSPGVSFVFDANGELWARSYGKNFE</sequence>
<keyword evidence="1" id="KW-0732">Signal</keyword>
<evidence type="ECO:0000313" key="3">
    <source>
        <dbReference type="Proteomes" id="UP000198324"/>
    </source>
</evidence>